<dbReference type="InterPro" id="IPR044023">
    <property type="entry name" value="Ig_7"/>
</dbReference>
<dbReference type="Pfam" id="PF00801">
    <property type="entry name" value="PKD"/>
    <property type="match status" value="2"/>
</dbReference>
<dbReference type="Pfam" id="PF19081">
    <property type="entry name" value="Ig_7"/>
    <property type="match status" value="1"/>
</dbReference>
<feature type="compositionally biased region" description="Polar residues" evidence="1">
    <location>
        <begin position="9"/>
        <end position="27"/>
    </location>
</feature>
<organism evidence="3 4">
    <name type="scientific">Flaviaesturariibacter flavus</name>
    <dbReference type="NCBI Taxonomy" id="2502780"/>
    <lineage>
        <taxon>Bacteria</taxon>
        <taxon>Pseudomonadati</taxon>
        <taxon>Bacteroidota</taxon>
        <taxon>Chitinophagia</taxon>
        <taxon>Chitinophagales</taxon>
        <taxon>Chitinophagaceae</taxon>
        <taxon>Flaviaestuariibacter</taxon>
    </lineage>
</organism>
<dbReference type="InterPro" id="IPR013783">
    <property type="entry name" value="Ig-like_fold"/>
</dbReference>
<dbReference type="SMART" id="SM00089">
    <property type="entry name" value="PKD"/>
    <property type="match status" value="9"/>
</dbReference>
<dbReference type="SUPFAM" id="SSF49299">
    <property type="entry name" value="PKD domain"/>
    <property type="match status" value="9"/>
</dbReference>
<evidence type="ECO:0000259" key="2">
    <source>
        <dbReference type="PROSITE" id="PS50093"/>
    </source>
</evidence>
<evidence type="ECO:0000313" key="4">
    <source>
        <dbReference type="Proteomes" id="UP000295334"/>
    </source>
</evidence>
<evidence type="ECO:0000313" key="3">
    <source>
        <dbReference type="EMBL" id="TCJ13299.1"/>
    </source>
</evidence>
<dbReference type="InterPro" id="IPR045828">
    <property type="entry name" value="PKD_Bacteroidetes"/>
</dbReference>
<dbReference type="Gene3D" id="2.60.40.10">
    <property type="entry name" value="Immunoglobulins"/>
    <property type="match status" value="9"/>
</dbReference>
<accession>A0A4R1B984</accession>
<gene>
    <name evidence="3" type="ORF">EPD60_12975</name>
</gene>
<sequence>MELLDGSPAPSSAYQFTNSTTNSSQHPQITFTQQGTYYIKLTSDNGTCAAESIRKEVIVLAATGLTIPGQQRYCGVPTIIDFGSNNNHKPNYNNGLAAVGESYLWTVTGGTYNFVGTTSSGSRYPKIEFTQYGTYTVSLQYINSCGTKNVSQTIIFDQPVTSNAGADTTVCYNVTSITLSASSTGPAGITSAWTSSGSGSFSPNNAPGTTYTFSSSDRNVNGNNITLTYTVTPPAGSACLPASDSRVVTIRPENHISSANNKTICGGNSVAYTPTASQTGSTFTWTSVVSGTVTGNNASGSGPINDVLNNSGPNSGTVTYTIIPVKDGCDGTAFSFTVTVKPTPVIATAVKTDPTTCGGSDGKITLTGLIAGQYTVTFTKSGSGNQGPLTISANTLGELVIPNLTQGTYSNFVVTFNSCASPAFAGPVTLSDPPLPAAPAVGSNSPICSGATLNLTASSVTPGVDYTWTGPGISGNSTQQNPSIANAPTSATGTYTVVVNKANCKVQATVTVTVDPTPVANSVPDATFCNGTATSAIALAGTPATGTVYSWTNSNTAIGLGATGNGNIPSFNAVNAGNTAATATVTITPKFTNGANSCTGTDKTFTITINPTPAADAVTGQVLCAGSPVAAINFSGTATSYSWTNSNTSIGLGASGNGNIPSFNAVNGGTSVQTATITVTPRYTGGSVGCDGPTKTFTIVVVPNPTVNNVSAQTVCDGASTSAVNFSGSVSGTVYNWTNNNPAIGLAASGTGNIPAFTATNGGTTAVTATITVTPSFTSNGITCTGAPKTFTITVNPTPSVNNSTAQTLCAGTATTAVGFSGTAGATFDWTNSNTAIGLAASGSGNIATFTAANATNVPLAATITVIPRIGNCAGPVKTFTITVNPRPVITNLAQAMCSNNTFNGTPVHGVPASTVVPAGTTYTWGTPVSSPGGAITGGSAQSTPVTTIGQTLINTTTASATLTYTITPVSGADGNCPGDPFTVTVTVNPQPGISDRNVTACSGTANNLTPTGVPASTSYSWGLPVITPSGALAGATAGSGASAINQTLTNSTNAPATAVYTVTPTAGTCGNGTFTITLTVNPKPAIASYTPADICSGDAFTVTPTQGTPAGNVVPAGTTYSWTVSAPSGVGGAVAGNSATGAISQTLTNSTTTLQTVVYTVTPTSGTCAGGTFTITVRVAPRPVVANASATICSGAAFDATPSGVPTGTTYTWSAPVIAPSGAITGAAAQASAVSTVGQTLTNTTNSAATATYTVTPKSGACEGQPFTVTVTVQPKAVIANYTDAICSGASFTITPADGQPTAATVIPAGTTYTWGVPASNPAGAISGGAAQASGVSTIGAALTNGTNTPAALTYTVTPKSGSCNGAMFTVAVTVNPKPVIPAQSAITCSDATFTVSPVNGAAGTIVPGGTTYSWSVPTVTGGMTGGTAGNGQTSISGTLNNPTNVAQTATYTVTPVSGAAGSCPGAPFTVTVTVNPQPGISSQTASICSGGTFTVNPAGAPANTQYTWGAPVSTPAGAVTGGSAQSSQGSISQTLTNTTNTPATLTYSVTPTAGSCGNSAFSVTVSVNPKPKMPALAADICGGDAFSISPVDNPPGTIVPANTKYSWTAPAIVPASAITGGSAQNNMASIGQTLSNTTNASATATYTVTPTSGDAGSCVGNAFQVTVTVRPRPAVANKTAAICSGGTFSETPANSGADIVPAGTTYSWSTPVVTGGITGGAAGTAQTSITGTLINPTSAVQTATYTVTPKSGTCEGSPFTVTVTVKPTPVVTAQTATICSGAAFGITLADNPPATVLPSGTTFSWTAPAINPALAITGASAQTAQTAIGQALTNVTNAPATATYTVTPSYDGCTGSPFTVTVTVNPKPVIGNQTMITCSNTGFSFTPANAQPTTIVPGGTTYSWSAPVVTGVMTGGAAGTAQASITGTLINPTNVAQTATYTVSPVSGAAGNCPGADFQLVVTVNPQPGISAQAATICSGAPFAVSPAGAPANTTYTWGTPVSNPVGAITGGSAQSNQNTIGQTLTNNTNTPATLTYSVTPTAGSCGNNAFAVTVTVNPKPVVTGTVADICSGETFAATPANGAPAGTIIPANTTYMWGVPVSNPSGAITGGTAQMAQATISGTLVNTTNAVATLTYTVTPTSGDAGNCVGASFTTVVSVRPRPAIANKTDNICSGGTFTVSPANAGADIVPAGTTYSWSVPVVTGGITGGAAGSGQTNISGTLNNPTSGPQTATYTVTPKSGACEGAPFTITVTVNPTPVLPAQVAEICSGATFNVAPADNPPAAIVPTGTTYSWPVPASNPAGAVTGGSAQSGQAAVSQALTNTTNAVATLTYTVTPAVSGCAGQAFAVTVTVNPKPVIGPKDLEICSGQNFSYTPANNAPATIVPTGTTYSWSAPVITGGLTGGAPGTAQTTIGGNLVNPTNVPQTATYTVIPTSGAAGNCVGAAFTVTVTVNPQPGITDQVATICSGTAFTVSPAGAPANTVYTWTVPVSNPAGVVTGGSAQATPQPNISQPLTNTSNVPASIVYTVTPTAGSCGNIAFNVTLTVNPTPVVSGTVAEICSGDAFAATPVNGTPAGTIIPANTSYSWSTPVSNPAGAITGGAAASSQAAIAGTLTNTTNASATLTYTVTPVSGDAGSCAGASFPAVITVRPRPRLADKTLTVCSGAPFTVTPANAPPGDIVPANITYSWSAPAVTGGITGGTSGTAQASISGTLLNPTSTVQTATYTITPKAGDCEGPAFTLTVTVNPTPLVPAQVAEICSGSTFAVNPADNPPGVVVPAGTTYSWPAPVSNPAGAIAGGSAQSGQGGISQVLTNTTNAVATLIYTVTPSIGNCSGTPFTVTVTVNPRPLIGPMSDIVCSGASFNAAPVNAAPGTIVPANTTFSWGAPTSNPAGALTGGSAQSGQPFISQTLINNTIAVATATYTVTPTSGAAGGCVGAPFTVTVTVKPQPSIPDQQATICSGGNFSITPANAPVGTVYTWALPTSNPAGAVTGGAAGNSQPGISGTLTNVTNAPAVLLYTVTPVASDCSNSTFTVAVTVNPKPVIGNMAAVTCSDVAFDIAPANNQPTTIVPVNTTYTWTAPVSSPAGALTGGLAQVAPQPSISQLLANTTAAPATMTYTVTPVSGDAGNCPGAPFTAVVTVNPDARAVFVPTDTIECPPFVITPAVVGLQTFPQANSTYSWYANGVLIGNGTTFPGYTIANENDSIDIKLVAGSQYGCKADSMVFRFFSHKLPHPDFTLAPPNGCGPLSVNITNTTPYTDFFQYQWNFGQGQSSTNVQPGVVVFPPNPTYGDTTYIVTLKAWNECDTVTITKNVQVASRPKALFTPDRTVGCSPMRVNFSNTSLGIGVTYTWIWDDGTSQNSPTRDMVTHTFNTSVQDTFYVKLVAHNQCGDDTATYAIVVSPNPIQLFMAVNGTEANGCAPHTVNFINNTIGATGFQWDFGDGNTLSTTRGIDTVTHTYLAAGTYTVQLKAFNGCTDTTMFLTINVFPKPDASFVASRYTACLGDTIQFTNTSQGATSYLWKFGDGDVTTLVIPAHAWSTPGVYNVTLVAYRINGPGNVCPDSVKVPVQIVASVPGGITVSDSLTNCVPFTVTFSNPNQPASVVTWDFGDGFTGTGNVVTHTYQRAGTFLAQLTSLAPGGCTYTAQRTIRVNAPAGTLQYTGGYVCGPRAVRFDATVSGTDTLIWNFGNGVTQSTLSPFVYYQYPNPGLYVPSVTLASASGCRVPVTGVDTIKVDRLVTGFTAAQNRLCGSTPVTFSDTSHVFFGVREVRWDFGDNTSGVGSVVQHTYTSPGQYNIRQVVISNSGCSDTVYKVVDVVVFGIPTAAISADPLGCTRIATTLTANVQSADPISIYEWTVNGTIQSRVNPFVTTFTAGGTYNIRLIVGTVNGCFDTAFHTITVRPSPIVTATNSNDLCLGQSQQLNASGIGVVDWQWSPVDGLSCTTCPNPLATPRATTTYVVTGTNGFGCPGYDTVLLSVHGPISMVVSPSDSICIGDTLLLLASGATSYQWTPNQDISNTSVPNPSVWPRVSTTYRVVGFDGFNCFTDTAFVTVGVGQYPTVNLGPDLVLATGTRQLLTPVVTNGPIRTWSWSPAANLSCANCPQPVAEIRNDVLYTVTVTTAYGCSDTDTMQIKAFCRDVQVFLPNAFSPDGDGVNDVFMVQASGIATVKTFRIFNRWGELVFEKNAVQPNDPRFGWDGRVGGVAAAPDVFVYTVEVLCENGTPYTYKGNVTILK</sequence>
<feature type="domain" description="PKD" evidence="2">
    <location>
        <begin position="3444"/>
        <end position="3494"/>
    </location>
</feature>
<protein>
    <submittedName>
        <fullName evidence="3">PKD domain-containing protein</fullName>
    </submittedName>
</protein>
<comment type="caution">
    <text evidence="3">The sequence shown here is derived from an EMBL/GenBank/DDBJ whole genome shotgun (WGS) entry which is preliminary data.</text>
</comment>
<dbReference type="PROSITE" id="PS50093">
    <property type="entry name" value="PKD"/>
    <property type="match status" value="5"/>
</dbReference>
<dbReference type="OrthoDB" id="1652165at2"/>
<feature type="region of interest" description="Disordered" evidence="1">
    <location>
        <begin position="1"/>
        <end position="27"/>
    </location>
</feature>
<dbReference type="Pfam" id="PF19406">
    <property type="entry name" value="PKD_5"/>
    <property type="match status" value="24"/>
</dbReference>
<dbReference type="Proteomes" id="UP000295334">
    <property type="component" value="Unassembled WGS sequence"/>
</dbReference>
<feature type="domain" description="PKD" evidence="2">
    <location>
        <begin position="3608"/>
        <end position="3666"/>
    </location>
</feature>
<dbReference type="RefSeq" id="WP_131449955.1">
    <property type="nucleotide sequence ID" value="NZ_SJZI01000046.1"/>
</dbReference>
<feature type="domain" description="PKD" evidence="2">
    <location>
        <begin position="3778"/>
        <end position="3826"/>
    </location>
</feature>
<dbReference type="InterPro" id="IPR022409">
    <property type="entry name" value="PKD/Chitinase_dom"/>
</dbReference>
<name>A0A4R1B984_9BACT</name>
<dbReference type="Pfam" id="PF18911">
    <property type="entry name" value="PKD_4"/>
    <property type="match status" value="3"/>
</dbReference>
<feature type="domain" description="PKD" evidence="2">
    <location>
        <begin position="3525"/>
        <end position="3558"/>
    </location>
</feature>
<evidence type="ECO:0000256" key="1">
    <source>
        <dbReference type="SAM" id="MobiDB-lite"/>
    </source>
</evidence>
<dbReference type="EMBL" id="SJZI01000046">
    <property type="protein sequence ID" value="TCJ13299.1"/>
    <property type="molecule type" value="Genomic_DNA"/>
</dbReference>
<dbReference type="InterPro" id="IPR000601">
    <property type="entry name" value="PKD_dom"/>
</dbReference>
<dbReference type="CDD" id="cd00146">
    <property type="entry name" value="PKD"/>
    <property type="match status" value="2"/>
</dbReference>
<feature type="region of interest" description="Disordered" evidence="1">
    <location>
        <begin position="1520"/>
        <end position="1539"/>
    </location>
</feature>
<feature type="domain" description="PKD" evidence="2">
    <location>
        <begin position="3693"/>
        <end position="3729"/>
    </location>
</feature>
<proteinExistence type="predicted"/>
<keyword evidence="4" id="KW-1185">Reference proteome</keyword>
<reference evidence="3 4" key="1">
    <citation type="submission" date="2019-03" db="EMBL/GenBank/DDBJ databases">
        <authorList>
            <person name="Kim M.K.M."/>
        </authorList>
    </citation>
    <scope>NUCLEOTIDE SEQUENCE [LARGE SCALE GENOMIC DNA]</scope>
    <source>
        <strain evidence="3 4">17J68-12</strain>
    </source>
</reference>
<dbReference type="InterPro" id="IPR035986">
    <property type="entry name" value="PKD_dom_sf"/>
</dbReference>
<dbReference type="Pfam" id="PF13585">
    <property type="entry name" value="CHU_C"/>
    <property type="match status" value="1"/>
</dbReference>